<comment type="caution">
    <text evidence="3">The sequence shown here is derived from an EMBL/GenBank/DDBJ whole genome shotgun (WGS) entry which is preliminary data.</text>
</comment>
<evidence type="ECO:0000256" key="1">
    <source>
        <dbReference type="SAM" id="MobiDB-lite"/>
    </source>
</evidence>
<accession>A0ABX3EJ40</accession>
<feature type="compositionally biased region" description="Low complexity" evidence="1">
    <location>
        <begin position="42"/>
        <end position="80"/>
    </location>
</feature>
<reference evidence="3 4" key="1">
    <citation type="submission" date="2016-03" db="EMBL/GenBank/DDBJ databases">
        <authorList>
            <person name="Sant'Anna F.H."/>
            <person name="Ambrosini A."/>
            <person name="Souza R."/>
            <person name="Bach E."/>
            <person name="Fernandes G."/>
            <person name="Balsanelli E."/>
            <person name="Baura V.A."/>
            <person name="Souza E.M."/>
            <person name="Passaglia L."/>
        </authorList>
    </citation>
    <scope>NUCLEOTIDE SEQUENCE [LARGE SCALE GENOMIC DNA]</scope>
    <source>
        <strain evidence="3 4">P26E</strain>
    </source>
</reference>
<dbReference type="EMBL" id="LVWI01000056">
    <property type="protein sequence ID" value="OKP83996.1"/>
    <property type="molecule type" value="Genomic_DNA"/>
</dbReference>
<dbReference type="PROSITE" id="PS51257">
    <property type="entry name" value="PROKAR_LIPOPROTEIN"/>
    <property type="match status" value="1"/>
</dbReference>
<feature type="signal peptide" evidence="2">
    <location>
        <begin position="1"/>
        <end position="24"/>
    </location>
</feature>
<feature type="chain" id="PRO_5046364995" evidence="2">
    <location>
        <begin position="25"/>
        <end position="250"/>
    </location>
</feature>
<name>A0ABX3EJ40_9BACL</name>
<organism evidence="3 4">
    <name type="scientific">Paenibacillus helianthi</name>
    <dbReference type="NCBI Taxonomy" id="1349432"/>
    <lineage>
        <taxon>Bacteria</taxon>
        <taxon>Bacillati</taxon>
        <taxon>Bacillota</taxon>
        <taxon>Bacilli</taxon>
        <taxon>Bacillales</taxon>
        <taxon>Paenibacillaceae</taxon>
        <taxon>Paenibacillus</taxon>
    </lineage>
</organism>
<keyword evidence="2" id="KW-0732">Signal</keyword>
<proteinExistence type="predicted"/>
<evidence type="ECO:0000313" key="3">
    <source>
        <dbReference type="EMBL" id="OKP83996.1"/>
    </source>
</evidence>
<dbReference type="Proteomes" id="UP000186058">
    <property type="component" value="Unassembled WGS sequence"/>
</dbReference>
<evidence type="ECO:0000256" key="2">
    <source>
        <dbReference type="SAM" id="SignalP"/>
    </source>
</evidence>
<evidence type="ECO:0000313" key="4">
    <source>
        <dbReference type="Proteomes" id="UP000186058"/>
    </source>
</evidence>
<dbReference type="RefSeq" id="WP_074108388.1">
    <property type="nucleotide sequence ID" value="NZ_LVWI01000056.1"/>
</dbReference>
<feature type="region of interest" description="Disordered" evidence="1">
    <location>
        <begin position="27"/>
        <end position="87"/>
    </location>
</feature>
<sequence>MNTMKIVGRSALAAVLLVLAGCNAAPEAEPKATLAPEQTQVSPSPTASPTASPTVSPTASPLPSEPAESQQPQASAAPEEGMPPTAEEAATTVLRALKAGDMETLASWAHPDKGVRFSPYAYVDTATDLVFTRDKLKGLMKDPKPYVWREFAGSGEIMKLTFAEYFKRFVYDADFLNDAKTALNKGLGQGTTLNNINEVYPKDKYDFVEYYIAGVDPANEGMDWRSLRLVFEKIGEDHALVGIVHDQWTP</sequence>
<protein>
    <submittedName>
        <fullName evidence="3">Uncharacterized protein</fullName>
    </submittedName>
</protein>
<gene>
    <name evidence="3" type="ORF">A3844_20700</name>
</gene>
<keyword evidence="4" id="KW-1185">Reference proteome</keyword>